<keyword evidence="6 10" id="KW-0675">Receptor</keyword>
<dbReference type="OrthoDB" id="8735237at2759"/>
<keyword evidence="8" id="KW-1133">Transmembrane helix</keyword>
<dbReference type="PANTHER" id="PTHR10269:SF1">
    <property type="entry name" value="GDNF FAMILY RECEPTOR ALPHA-LIKE"/>
    <property type="match status" value="1"/>
</dbReference>
<dbReference type="InterPro" id="IPR003438">
    <property type="entry name" value="GDNF_rcpt"/>
</dbReference>
<keyword evidence="4" id="KW-0732">Signal</keyword>
<evidence type="ECO:0000256" key="2">
    <source>
        <dbReference type="ARBA" id="ARBA00005961"/>
    </source>
</evidence>
<dbReference type="EMBL" id="JAICCE010000007">
    <property type="protein sequence ID" value="KAG9275047.1"/>
    <property type="molecule type" value="Genomic_DNA"/>
</dbReference>
<evidence type="ECO:0000259" key="9">
    <source>
        <dbReference type="SMART" id="SM00907"/>
    </source>
</evidence>
<dbReference type="GO" id="GO:0038023">
    <property type="term" value="F:signaling receptor activity"/>
    <property type="evidence" value="ECO:0007669"/>
    <property type="project" value="InterPro"/>
</dbReference>
<name>A0A8T2LW68_ASTMX</name>
<dbReference type="GO" id="GO:0007399">
    <property type="term" value="P:nervous system development"/>
    <property type="evidence" value="ECO:0007669"/>
    <property type="project" value="TreeGrafter"/>
</dbReference>
<feature type="domain" description="GDNF/GAS1" evidence="9">
    <location>
        <begin position="185"/>
        <end position="282"/>
    </location>
</feature>
<dbReference type="InterPro" id="IPR016017">
    <property type="entry name" value="GDNF/GAS1"/>
</dbReference>
<feature type="domain" description="GDNF/GAS1" evidence="9">
    <location>
        <begin position="99"/>
        <end position="176"/>
    </location>
</feature>
<evidence type="ECO:0000256" key="8">
    <source>
        <dbReference type="SAM" id="Phobius"/>
    </source>
</evidence>
<evidence type="ECO:0000256" key="5">
    <source>
        <dbReference type="ARBA" id="ARBA00023136"/>
    </source>
</evidence>
<evidence type="ECO:0000313" key="11">
    <source>
        <dbReference type="Proteomes" id="UP000752171"/>
    </source>
</evidence>
<dbReference type="GO" id="GO:0007169">
    <property type="term" value="P:cell surface receptor protein tyrosine kinase signaling pathway"/>
    <property type="evidence" value="ECO:0007669"/>
    <property type="project" value="UniProtKB-ARBA"/>
</dbReference>
<evidence type="ECO:0000313" key="10">
    <source>
        <dbReference type="EMBL" id="KAG9275047.1"/>
    </source>
</evidence>
<comment type="subcellular location">
    <subcellularLocation>
        <location evidence="1">Cell membrane</location>
    </subcellularLocation>
</comment>
<feature type="transmembrane region" description="Helical" evidence="8">
    <location>
        <begin position="313"/>
        <end position="334"/>
    </location>
</feature>
<comment type="caution">
    <text evidence="10">The sequence shown here is derived from an EMBL/GenBank/DDBJ whole genome shotgun (WGS) entry which is preliminary data.</text>
</comment>
<sequence length="338" mass="38204">MQPCVSPEICKSELLRNICSSKDSGCETLSSERCNVTIQAILTHYPNCKHVCTEDDPCSTLQLLSSSCQSYSGTVYLILKLILSLYLFPNAEPRSDSSCLQVMTRCVGDEVCNRQLVPFVQSCSETQCEGSSCRLATRSFFTGLPQNTAEMLMFCQCEEADQDCRDVQNILQSSSCSANQTPWNCLEMLESCSAERLCRQTFEGFLSKCFGSEEASFSGYSTRELLHLIDADFFRSGDKECRKAFVATMGSPLQSPCTCHGLHHENSYRCNMLKQAVQNRTQFRLNGFRREVHSTQPHGFKPEQSRVRFSDQFWYFLAYATVVLIILIVVTIVLHKLR</sequence>
<evidence type="ECO:0000256" key="7">
    <source>
        <dbReference type="ARBA" id="ARBA00023180"/>
    </source>
</evidence>
<dbReference type="InterPro" id="IPR037193">
    <property type="entry name" value="GDNF_alpha"/>
</dbReference>
<gene>
    <name evidence="10" type="primary">GFRAL</name>
    <name evidence="10" type="ORF">AMEX_G9522</name>
</gene>
<keyword evidence="5 8" id="KW-0472">Membrane</keyword>
<dbReference type="SUPFAM" id="SSF110035">
    <property type="entry name" value="GDNF receptor-like"/>
    <property type="match status" value="2"/>
</dbReference>
<dbReference type="Proteomes" id="UP000752171">
    <property type="component" value="Unassembled WGS sequence"/>
</dbReference>
<evidence type="ECO:0000256" key="4">
    <source>
        <dbReference type="ARBA" id="ARBA00022729"/>
    </source>
</evidence>
<protein>
    <submittedName>
        <fullName evidence="10">GDNF family receptor alpha-like</fullName>
    </submittedName>
</protein>
<keyword evidence="3" id="KW-1003">Cell membrane</keyword>
<dbReference type="AlphaFoldDB" id="A0A8T2LW68"/>
<reference evidence="10 11" key="1">
    <citation type="submission" date="2021-07" db="EMBL/GenBank/DDBJ databases">
        <authorList>
            <person name="Imarazene B."/>
            <person name="Zahm M."/>
            <person name="Klopp C."/>
            <person name="Cabau C."/>
            <person name="Beille S."/>
            <person name="Jouanno E."/>
            <person name="Castinel A."/>
            <person name="Lluch J."/>
            <person name="Gil L."/>
            <person name="Kuchtly C."/>
            <person name="Lopez Roques C."/>
            <person name="Donnadieu C."/>
            <person name="Parrinello H."/>
            <person name="Journot L."/>
            <person name="Du K."/>
            <person name="Schartl M."/>
            <person name="Retaux S."/>
            <person name="Guiguen Y."/>
        </authorList>
    </citation>
    <scope>NUCLEOTIDE SEQUENCE [LARGE SCALE GENOMIC DNA]</scope>
    <source>
        <strain evidence="10">Pach_M1</strain>
        <tissue evidence="10">Testis</tissue>
    </source>
</reference>
<evidence type="ECO:0000256" key="6">
    <source>
        <dbReference type="ARBA" id="ARBA00023170"/>
    </source>
</evidence>
<accession>A0A8T2LW68</accession>
<dbReference type="SMART" id="SM00907">
    <property type="entry name" value="GDNF"/>
    <property type="match status" value="2"/>
</dbReference>
<evidence type="ECO:0000256" key="3">
    <source>
        <dbReference type="ARBA" id="ARBA00022475"/>
    </source>
</evidence>
<organism evidence="10 11">
    <name type="scientific">Astyanax mexicanus</name>
    <name type="common">Blind cave fish</name>
    <name type="synonym">Astyanax fasciatus mexicanus</name>
    <dbReference type="NCBI Taxonomy" id="7994"/>
    <lineage>
        <taxon>Eukaryota</taxon>
        <taxon>Metazoa</taxon>
        <taxon>Chordata</taxon>
        <taxon>Craniata</taxon>
        <taxon>Vertebrata</taxon>
        <taxon>Euteleostomi</taxon>
        <taxon>Actinopterygii</taxon>
        <taxon>Neopterygii</taxon>
        <taxon>Teleostei</taxon>
        <taxon>Ostariophysi</taxon>
        <taxon>Characiformes</taxon>
        <taxon>Characoidei</taxon>
        <taxon>Acestrorhamphidae</taxon>
        <taxon>Acestrorhamphinae</taxon>
        <taxon>Astyanax</taxon>
    </lineage>
</organism>
<dbReference type="PANTHER" id="PTHR10269">
    <property type="entry name" value="GDNF RECEPTOR ALPHA"/>
    <property type="match status" value="1"/>
</dbReference>
<dbReference type="GO" id="GO:0009897">
    <property type="term" value="C:external side of plasma membrane"/>
    <property type="evidence" value="ECO:0007669"/>
    <property type="project" value="TreeGrafter"/>
</dbReference>
<dbReference type="GO" id="GO:0043235">
    <property type="term" value="C:receptor complex"/>
    <property type="evidence" value="ECO:0007669"/>
    <property type="project" value="TreeGrafter"/>
</dbReference>
<proteinExistence type="inferred from homology"/>
<comment type="similarity">
    <text evidence="2">Belongs to the GDNFR family.</text>
</comment>
<dbReference type="Pfam" id="PF02351">
    <property type="entry name" value="GDNF"/>
    <property type="match status" value="2"/>
</dbReference>
<keyword evidence="7" id="KW-0325">Glycoprotein</keyword>
<keyword evidence="8" id="KW-0812">Transmembrane</keyword>
<evidence type="ECO:0000256" key="1">
    <source>
        <dbReference type="ARBA" id="ARBA00004236"/>
    </source>
</evidence>